<dbReference type="AlphaFoldDB" id="Q4JTP3"/>
<dbReference type="EMBL" id="CR931997">
    <property type="protein sequence ID" value="CAI37814.1"/>
    <property type="molecule type" value="Genomic_DNA"/>
</dbReference>
<feature type="compositionally biased region" description="Polar residues" evidence="1">
    <location>
        <begin position="57"/>
        <end position="81"/>
    </location>
</feature>
<sequence>MAEEQNAEEQSSDVKGKSTAVVYETDERHSPVPRAISGIAIVGLALAGVIGVWTWQSGSEATSPKRSTAEESTVSISTGAASQDHDVVSDEPTPRPDPPAYSTRAPQAQDASGFSNVAPLGQDPYLPPNAWNGQQNDGSQPSETIIAEGLESRVQAPQPQPPISPALPAPSQAEQPSSAKPGATQPGATQPGTVVDTGKATDGSAAIPFPTEGLPLEPSDSTKSPEPQRGSDDSNKPKDPKAPEKNVAGKEADGPTDTTAGPQPKPRDGR</sequence>
<evidence type="ECO:0000256" key="1">
    <source>
        <dbReference type="SAM" id="MobiDB-lite"/>
    </source>
</evidence>
<feature type="compositionally biased region" description="Polar residues" evidence="1">
    <location>
        <begin position="104"/>
        <end position="115"/>
    </location>
</feature>
<feature type="compositionally biased region" description="Polar residues" evidence="1">
    <location>
        <begin position="131"/>
        <end position="143"/>
    </location>
</feature>
<keyword evidence="4" id="KW-1185">Reference proteome</keyword>
<dbReference type="HOGENOM" id="CLU_1029396_0_0_11"/>
<dbReference type="PATRIC" id="fig|306537.10.peg.1658"/>
<feature type="transmembrane region" description="Helical" evidence="2">
    <location>
        <begin position="35"/>
        <end position="55"/>
    </location>
</feature>
<evidence type="ECO:0000256" key="2">
    <source>
        <dbReference type="SAM" id="Phobius"/>
    </source>
</evidence>
<keyword evidence="2" id="KW-0812">Transmembrane</keyword>
<reference evidence="3 4" key="1">
    <citation type="journal article" date="2005" name="J. Bacteriol.">
        <title>Complete genome sequence and analysis of the multiresistant nosocomial pathogen Corynebacterium jeikeium K411, a lipid-requiring bacterium of the human skin flora.</title>
        <authorList>
            <person name="Tauch A."/>
            <person name="Kaiser O."/>
            <person name="Hain T."/>
            <person name="Goesmann A."/>
            <person name="Weisshaar B."/>
            <person name="Albersmeier A."/>
            <person name="Bekel T."/>
            <person name="Bischoff N."/>
            <person name="Brune I."/>
            <person name="Chakraborty T."/>
            <person name="Kalinowski J."/>
            <person name="Meyer F."/>
            <person name="Rupp O."/>
            <person name="Schneiker S."/>
            <person name="Viehoever P."/>
            <person name="Puehler A."/>
        </authorList>
    </citation>
    <scope>NUCLEOTIDE SEQUENCE [LARGE SCALE GENOMIC DNA]</scope>
    <source>
        <strain evidence="3 4">K411</strain>
    </source>
</reference>
<feature type="compositionally biased region" description="Acidic residues" evidence="1">
    <location>
        <begin position="1"/>
        <end position="11"/>
    </location>
</feature>
<dbReference type="RefSeq" id="WP_011274021.1">
    <property type="nucleotide sequence ID" value="NC_007164.1"/>
</dbReference>
<keyword evidence="2" id="KW-0472">Membrane</keyword>
<feature type="region of interest" description="Disordered" evidence="1">
    <location>
        <begin position="1"/>
        <end position="34"/>
    </location>
</feature>
<keyword evidence="2" id="KW-1133">Transmembrane helix</keyword>
<protein>
    <submittedName>
        <fullName evidence="3">Uncharacterized protein</fullName>
    </submittedName>
</protein>
<proteinExistence type="predicted"/>
<feature type="compositionally biased region" description="Pro residues" evidence="1">
    <location>
        <begin position="158"/>
        <end position="168"/>
    </location>
</feature>
<feature type="compositionally biased region" description="Basic and acidic residues" evidence="1">
    <location>
        <begin position="83"/>
        <end position="94"/>
    </location>
</feature>
<organism evidence="3 4">
    <name type="scientific">Corynebacterium jeikeium (strain K411)</name>
    <dbReference type="NCBI Taxonomy" id="306537"/>
    <lineage>
        <taxon>Bacteria</taxon>
        <taxon>Bacillati</taxon>
        <taxon>Actinomycetota</taxon>
        <taxon>Actinomycetes</taxon>
        <taxon>Mycobacteriales</taxon>
        <taxon>Corynebacteriaceae</taxon>
        <taxon>Corynebacterium</taxon>
    </lineage>
</organism>
<evidence type="ECO:0000313" key="3">
    <source>
        <dbReference type="EMBL" id="CAI37814.1"/>
    </source>
</evidence>
<feature type="region of interest" description="Disordered" evidence="1">
    <location>
        <begin position="57"/>
        <end position="270"/>
    </location>
</feature>
<dbReference type="KEGG" id="cjk:jk1639"/>
<dbReference type="OrthoDB" id="4428211at2"/>
<accession>Q4JTP3</accession>
<evidence type="ECO:0000313" key="4">
    <source>
        <dbReference type="Proteomes" id="UP000000545"/>
    </source>
</evidence>
<feature type="compositionally biased region" description="Basic and acidic residues" evidence="1">
    <location>
        <begin position="229"/>
        <end position="253"/>
    </location>
</feature>
<gene>
    <name evidence="3" type="ordered locus">jk1639</name>
</gene>
<name>Q4JTP3_CORJK</name>
<dbReference type="Proteomes" id="UP000000545">
    <property type="component" value="Chromosome"/>
</dbReference>